<dbReference type="InterPro" id="IPR011335">
    <property type="entry name" value="Restrct_endonuc-II-like"/>
</dbReference>
<gene>
    <name evidence="3" type="ORF">SDENCHOL_21184</name>
</gene>
<accession>A0A7Z7MW57</accession>
<dbReference type="Proteomes" id="UP000242886">
    <property type="component" value="Chromosome SDENCHOL"/>
</dbReference>
<dbReference type="Pfam" id="PF04480">
    <property type="entry name" value="DUF559"/>
    <property type="match status" value="1"/>
</dbReference>
<protein>
    <recommendedName>
        <fullName evidence="2">DUF559 domain-containing protein</fullName>
    </recommendedName>
</protein>
<dbReference type="AlphaFoldDB" id="A0A7Z7MW57"/>
<dbReference type="EMBL" id="LT837803">
    <property type="protein sequence ID" value="SMB31526.1"/>
    <property type="molecule type" value="Genomic_DNA"/>
</dbReference>
<evidence type="ECO:0000259" key="2">
    <source>
        <dbReference type="Pfam" id="PF04480"/>
    </source>
</evidence>
<dbReference type="InterPro" id="IPR007569">
    <property type="entry name" value="DUF559"/>
</dbReference>
<evidence type="ECO:0000256" key="1">
    <source>
        <dbReference type="SAM" id="MobiDB-lite"/>
    </source>
</evidence>
<dbReference type="CDD" id="cd01038">
    <property type="entry name" value="Endonuclease_DUF559"/>
    <property type="match status" value="1"/>
</dbReference>
<evidence type="ECO:0000313" key="4">
    <source>
        <dbReference type="Proteomes" id="UP000242886"/>
    </source>
</evidence>
<reference evidence="3" key="1">
    <citation type="submission" date="2017-03" db="EMBL/GenBank/DDBJ databases">
        <authorList>
            <consortium name="AG Boll"/>
        </authorList>
    </citation>
    <scope>NUCLEOTIDE SEQUENCE [LARGE SCALE GENOMIC DNA]</scope>
    <source>
        <strain evidence="3">Chol</strain>
    </source>
</reference>
<proteinExistence type="predicted"/>
<dbReference type="SUPFAM" id="SSF52980">
    <property type="entry name" value="Restriction endonuclease-like"/>
    <property type="match status" value="1"/>
</dbReference>
<keyword evidence="4" id="KW-1185">Reference proteome</keyword>
<evidence type="ECO:0000313" key="3">
    <source>
        <dbReference type="EMBL" id="SMB31526.1"/>
    </source>
</evidence>
<organism evidence="3 4">
    <name type="scientific">Sterolibacterium denitrificans</name>
    <dbReference type="NCBI Taxonomy" id="157592"/>
    <lineage>
        <taxon>Bacteria</taxon>
        <taxon>Pseudomonadati</taxon>
        <taxon>Pseudomonadota</taxon>
        <taxon>Betaproteobacteria</taxon>
        <taxon>Nitrosomonadales</taxon>
        <taxon>Sterolibacteriaceae</taxon>
        <taxon>Sterolibacterium</taxon>
    </lineage>
</organism>
<sequence length="198" mass="22233">MMFARGFFPSPPAPLPQGERGVWGFDMLSDYFSADQAPLPLRERGWGEGVMEPKQFARKLRQEMTDAERLLWRHLRAHRLAGEKFRRQQPLGPYIADFVHFGARLVIEVDGGQHNGSGHDRRRDAWLDAQGFKVLRFWNDDVLLRTEAVLAVIWGELSPSPPAPLPSRERGASATPPSPLAGAGPGERGHPNTRKKPQ</sequence>
<dbReference type="InterPro" id="IPR047216">
    <property type="entry name" value="Endonuclease_DUF559_bact"/>
</dbReference>
<dbReference type="PANTHER" id="PTHR38590">
    <property type="entry name" value="BLL0828 PROTEIN"/>
    <property type="match status" value="1"/>
</dbReference>
<dbReference type="Gene3D" id="3.40.960.10">
    <property type="entry name" value="VSR Endonuclease"/>
    <property type="match status" value="1"/>
</dbReference>
<feature type="domain" description="DUF559" evidence="2">
    <location>
        <begin position="53"/>
        <end position="157"/>
    </location>
</feature>
<feature type="region of interest" description="Disordered" evidence="1">
    <location>
        <begin position="158"/>
        <end position="198"/>
    </location>
</feature>
<dbReference type="PANTHER" id="PTHR38590:SF1">
    <property type="entry name" value="BLL0828 PROTEIN"/>
    <property type="match status" value="1"/>
</dbReference>
<name>A0A7Z7MW57_9PROT</name>